<feature type="region of interest" description="Disordered" evidence="1">
    <location>
        <begin position="1"/>
        <end position="39"/>
    </location>
</feature>
<dbReference type="AlphaFoldDB" id="A0A016TA49"/>
<dbReference type="EMBL" id="JARK01001457">
    <property type="protein sequence ID" value="EYB99547.1"/>
    <property type="molecule type" value="Genomic_DNA"/>
</dbReference>
<name>A0A016TA49_9BILA</name>
<accession>A0A016TA49</accession>
<organism evidence="2 3">
    <name type="scientific">Ancylostoma ceylanicum</name>
    <dbReference type="NCBI Taxonomy" id="53326"/>
    <lineage>
        <taxon>Eukaryota</taxon>
        <taxon>Metazoa</taxon>
        <taxon>Ecdysozoa</taxon>
        <taxon>Nematoda</taxon>
        <taxon>Chromadorea</taxon>
        <taxon>Rhabditida</taxon>
        <taxon>Rhabditina</taxon>
        <taxon>Rhabditomorpha</taxon>
        <taxon>Strongyloidea</taxon>
        <taxon>Ancylostomatidae</taxon>
        <taxon>Ancylostomatinae</taxon>
        <taxon>Ancylostoma</taxon>
    </lineage>
</organism>
<evidence type="ECO:0000313" key="2">
    <source>
        <dbReference type="EMBL" id="EYB99547.1"/>
    </source>
</evidence>
<reference evidence="3" key="1">
    <citation type="journal article" date="2015" name="Nat. Genet.">
        <title>The genome and transcriptome of the zoonotic hookworm Ancylostoma ceylanicum identify infection-specific gene families.</title>
        <authorList>
            <person name="Schwarz E.M."/>
            <person name="Hu Y."/>
            <person name="Antoshechkin I."/>
            <person name="Miller M.M."/>
            <person name="Sternberg P.W."/>
            <person name="Aroian R.V."/>
        </authorList>
    </citation>
    <scope>NUCLEOTIDE SEQUENCE</scope>
    <source>
        <strain evidence="3">HY135</strain>
    </source>
</reference>
<evidence type="ECO:0000313" key="3">
    <source>
        <dbReference type="Proteomes" id="UP000024635"/>
    </source>
</evidence>
<feature type="compositionally biased region" description="Polar residues" evidence="1">
    <location>
        <begin position="1"/>
        <end position="16"/>
    </location>
</feature>
<protein>
    <submittedName>
        <fullName evidence="2">Uncharacterized protein</fullName>
    </submittedName>
</protein>
<evidence type="ECO:0000256" key="1">
    <source>
        <dbReference type="SAM" id="MobiDB-lite"/>
    </source>
</evidence>
<sequence>MARSGSTSQPQSQVQGRANGPIAMDVGGRRDAAAAADRGVQISRRHFCKMIPKHALKTSNNTYNFVHILPLSIGD</sequence>
<proteinExistence type="predicted"/>
<dbReference type="Proteomes" id="UP000024635">
    <property type="component" value="Unassembled WGS sequence"/>
</dbReference>
<comment type="caution">
    <text evidence="2">The sequence shown here is derived from an EMBL/GenBank/DDBJ whole genome shotgun (WGS) entry which is preliminary data.</text>
</comment>
<gene>
    <name evidence="2" type="primary">Acey_s0121.g1005</name>
    <name evidence="2" type="ORF">Y032_0121g1005</name>
</gene>
<keyword evidence="3" id="KW-1185">Reference proteome</keyword>